<sequence>MASYQDLTASNSDANSIRDTHSISDTHPESKNAQSALATMQADMDAALKNKQRTSITENGNQVSKANSDEFIAKNINDAGDRVLDETQVSRVIEMAWEDRTPFGAIEHSYGLNEAGVIKLMRQELKPSSFRLWRQRVSNRATKHQAKRDFGVGRAYCKTQYKQR</sequence>
<dbReference type="EMBL" id="BMZR01000004">
    <property type="protein sequence ID" value="GHD34648.1"/>
    <property type="molecule type" value="Genomic_DNA"/>
</dbReference>
<feature type="compositionally biased region" description="Basic and acidic residues" evidence="1">
    <location>
        <begin position="16"/>
        <end position="30"/>
    </location>
</feature>
<dbReference type="NCBIfam" id="TIGR03643">
    <property type="entry name" value="TIGR03643 family protein"/>
    <property type="match status" value="1"/>
</dbReference>
<gene>
    <name evidence="2" type="ORF">GCM10016272_19890</name>
</gene>
<accession>A0ABQ3GTQ2</accession>
<feature type="region of interest" description="Disordered" evidence="1">
    <location>
        <begin position="1"/>
        <end position="43"/>
    </location>
</feature>
<protein>
    <recommendedName>
        <fullName evidence="4">TIGR03643 family protein</fullName>
    </recommendedName>
</protein>
<organism evidence="2 3">
    <name type="scientific">Psychrobacter glaciei</name>
    <dbReference type="NCBI Taxonomy" id="619771"/>
    <lineage>
        <taxon>Bacteria</taxon>
        <taxon>Pseudomonadati</taxon>
        <taxon>Pseudomonadota</taxon>
        <taxon>Gammaproteobacteria</taxon>
        <taxon>Moraxellales</taxon>
        <taxon>Moraxellaceae</taxon>
        <taxon>Psychrobacter</taxon>
    </lineage>
</organism>
<name>A0ABQ3GTQ2_9GAMM</name>
<evidence type="ECO:0000256" key="1">
    <source>
        <dbReference type="SAM" id="MobiDB-lite"/>
    </source>
</evidence>
<reference evidence="3" key="1">
    <citation type="journal article" date="2019" name="Int. J. Syst. Evol. Microbiol.">
        <title>The Global Catalogue of Microorganisms (GCM) 10K type strain sequencing project: providing services to taxonomists for standard genome sequencing and annotation.</title>
        <authorList>
            <consortium name="The Broad Institute Genomics Platform"/>
            <consortium name="The Broad Institute Genome Sequencing Center for Infectious Disease"/>
            <person name="Wu L."/>
            <person name="Ma J."/>
        </authorList>
    </citation>
    <scope>NUCLEOTIDE SEQUENCE [LARGE SCALE GENOMIC DNA]</scope>
    <source>
        <strain evidence="3">KCTC 42280</strain>
    </source>
</reference>
<feature type="compositionally biased region" description="Polar residues" evidence="1">
    <location>
        <begin position="1"/>
        <end position="15"/>
    </location>
</feature>
<evidence type="ECO:0000313" key="3">
    <source>
        <dbReference type="Proteomes" id="UP000610203"/>
    </source>
</evidence>
<proteinExistence type="predicted"/>
<evidence type="ECO:0000313" key="2">
    <source>
        <dbReference type="EMBL" id="GHD34648.1"/>
    </source>
</evidence>
<dbReference type="Proteomes" id="UP000610203">
    <property type="component" value="Unassembled WGS sequence"/>
</dbReference>
<dbReference type="InterPro" id="IPR019882">
    <property type="entry name" value="CHP03643"/>
</dbReference>
<dbReference type="Pfam" id="PF10985">
    <property type="entry name" value="DUF2805"/>
    <property type="match status" value="1"/>
</dbReference>
<keyword evidence="3" id="KW-1185">Reference proteome</keyword>
<evidence type="ECO:0008006" key="4">
    <source>
        <dbReference type="Google" id="ProtNLM"/>
    </source>
</evidence>
<comment type="caution">
    <text evidence="2">The sequence shown here is derived from an EMBL/GenBank/DDBJ whole genome shotgun (WGS) entry which is preliminary data.</text>
</comment>